<protein>
    <submittedName>
        <fullName evidence="5">Phage tail protein</fullName>
    </submittedName>
</protein>
<dbReference type="Proteomes" id="UP000440965">
    <property type="component" value="Unassembled WGS sequence"/>
</dbReference>
<evidence type="ECO:0000256" key="2">
    <source>
        <dbReference type="ARBA" id="ARBA00022612"/>
    </source>
</evidence>
<keyword evidence="2" id="KW-1188">Viral release from host cell</keyword>
<comment type="subcellular location">
    <subcellularLocation>
        <location evidence="1">Virion</location>
    </subcellularLocation>
</comment>
<name>A0A7X3JQZ2_9PSED</name>
<evidence type="ECO:0000256" key="3">
    <source>
        <dbReference type="ARBA" id="ARBA00023219"/>
    </source>
</evidence>
<dbReference type="RefSeq" id="WP_156867221.1">
    <property type="nucleotide sequence ID" value="NZ_WEIK01000006.1"/>
</dbReference>
<evidence type="ECO:0000256" key="4">
    <source>
        <dbReference type="SAM" id="MobiDB-lite"/>
    </source>
</evidence>
<evidence type="ECO:0000256" key="1">
    <source>
        <dbReference type="ARBA" id="ARBA00004328"/>
    </source>
</evidence>
<accession>A0A7X3JQZ2</accession>
<dbReference type="EMBL" id="WEIK01000006">
    <property type="protein sequence ID" value="MVF49537.1"/>
    <property type="molecule type" value="Genomic_DNA"/>
</dbReference>
<feature type="region of interest" description="Disordered" evidence="4">
    <location>
        <begin position="486"/>
        <end position="524"/>
    </location>
</feature>
<keyword evidence="3" id="KW-0231">Viral genome packaging</keyword>
<dbReference type="InterPro" id="IPR020991">
    <property type="entry name" value="Connector_podovirus"/>
</dbReference>
<comment type="caution">
    <text evidence="5">The sequence shown here is derived from an EMBL/GenBank/DDBJ whole genome shotgun (WGS) entry which is preliminary data.</text>
</comment>
<gene>
    <name evidence="5" type="ORF">F9Z43_09420</name>
</gene>
<dbReference type="AlphaFoldDB" id="A0A7X3JQZ2"/>
<proteinExistence type="predicted"/>
<evidence type="ECO:0000313" key="6">
    <source>
        <dbReference type="Proteomes" id="UP000440965"/>
    </source>
</evidence>
<feature type="compositionally biased region" description="Low complexity" evidence="4">
    <location>
        <begin position="486"/>
        <end position="498"/>
    </location>
</feature>
<evidence type="ECO:0000313" key="5">
    <source>
        <dbReference type="EMBL" id="MVF49537.1"/>
    </source>
</evidence>
<dbReference type="Pfam" id="PF12236">
    <property type="entry name" value="Head-tail_con"/>
    <property type="match status" value="1"/>
</dbReference>
<organism evidence="5 6">
    <name type="scientific">Pseudomonas monteilii</name>
    <dbReference type="NCBI Taxonomy" id="76759"/>
    <lineage>
        <taxon>Bacteria</taxon>
        <taxon>Pseudomonadati</taxon>
        <taxon>Pseudomonadota</taxon>
        <taxon>Gammaproteobacteria</taxon>
        <taxon>Pseudomonadales</taxon>
        <taxon>Pseudomonadaceae</taxon>
        <taxon>Pseudomonas</taxon>
    </lineage>
</organism>
<reference evidence="5 6" key="1">
    <citation type="submission" date="2019-10" db="EMBL/GenBank/DDBJ databases">
        <title>XDR Pseudomonas monteilii producing IMP-16 from LCR.</title>
        <authorList>
            <person name="Ballaben A."/>
            <person name="Doi Y."/>
        </authorList>
    </citation>
    <scope>NUCLEOTIDE SEQUENCE [LARGE SCALE GENOMIC DNA]</scope>
    <source>
        <strain evidence="5 6">597/14</strain>
    </source>
</reference>
<sequence>MAKTEQEPERGLAASLYAKLEPDRETFLQRARDCSKYSIPTLIPPAGHASGTKFYTPWQAVAARGVNNLGAKLLMALLPPNSPFFRLEIDEFTEEKLTSNPQMHADVQAGLAKIERAVQTEIETTAIRVTGFELLKHLIVGGNGLVYLPQQGGMKFYPLDRYVVRRDPMGNVLDIVVKEEVSLAVLPEEARSLVEPGDDSGDTPRDHNKNVSIYTHITLKSETWNVYQEVKGQIVPGSRGTYPKDKCAWLPIRFVKIDGENYGRSYVEEYLGDIKSLEGLSQAIVEGSAASAKVLFLVNPNGVTSSSELAEAPNGEFVDGVASDVQALQLQKSGDFRVALETINTITERLEFAFMLNSAIQRNGERVTAEEIRYMAGELEAALGGVYSILSQEFQLPLVNRIMFSMQRRKKLPELPKGTVSPTIVTGMEALGRGNDLTKLDQFISTIMQIPDAASRINWGNYMTRRATALGIDTDGLVKTDQEVQQEQQQQQMQQAMQSGVAPAVQAAGRMMEKGQPDGSQAQN</sequence>